<gene>
    <name evidence="6" type="ORF">TRFO_10666</name>
</gene>
<protein>
    <recommendedName>
        <fullName evidence="5">Abnormal spindle-like microcephaly-associated protein ASH domain-containing protein</fullName>
    </recommendedName>
</protein>
<comment type="caution">
    <text evidence="6">The sequence shown here is derived from an EMBL/GenBank/DDBJ whole genome shotgun (WGS) entry which is preliminary data.</text>
</comment>
<dbReference type="GeneID" id="94830296"/>
<feature type="region of interest" description="Disordered" evidence="4">
    <location>
        <begin position="569"/>
        <end position="588"/>
    </location>
</feature>
<dbReference type="PANTHER" id="PTHR39211:SF1">
    <property type="entry name" value="ABNORMAL SPINDLE-LIKE MICROCEPHALY-ASSOCIATED PROTEIN ASH DOMAIN-CONTAINING PROTEIN"/>
    <property type="match status" value="1"/>
</dbReference>
<dbReference type="PANTHER" id="PTHR39211">
    <property type="entry name" value="CHROMOSOME 7, WHOLE GENOME SHOTGUN SEQUENCE"/>
    <property type="match status" value="1"/>
</dbReference>
<dbReference type="EMBL" id="MLAK01001260">
    <property type="protein sequence ID" value="OHS95174.1"/>
    <property type="molecule type" value="Genomic_DNA"/>
</dbReference>
<comment type="subcellular location">
    <subcellularLocation>
        <location evidence="1">Cytoplasm</location>
    </subcellularLocation>
</comment>
<evidence type="ECO:0000313" key="7">
    <source>
        <dbReference type="Proteomes" id="UP000179807"/>
    </source>
</evidence>
<dbReference type="InterPro" id="IPR031549">
    <property type="entry name" value="ASH"/>
</dbReference>
<name>A0A1J4J7F9_9EUKA</name>
<evidence type="ECO:0000256" key="2">
    <source>
        <dbReference type="ARBA" id="ARBA00022490"/>
    </source>
</evidence>
<dbReference type="Gene3D" id="2.60.40.10">
    <property type="entry name" value="Immunoglobulins"/>
    <property type="match status" value="4"/>
</dbReference>
<dbReference type="Pfam" id="PF15780">
    <property type="entry name" value="ASH"/>
    <property type="match status" value="1"/>
</dbReference>
<dbReference type="RefSeq" id="XP_068348311.1">
    <property type="nucleotide sequence ID" value="XM_068495592.1"/>
</dbReference>
<sequence length="1709" mass="192387">MNKIEISPPSFDFSNIPITNQPTSLNFRVKNNGSNTVELDFKNASSDQFWFTFMNETIEIQRKTGFNIFYSTYKVESLILDPDQEEELSFVVLANQSSFPNGIIISAKNVPEYGQIDDQSEPFFIEIPISNVISEISFKVSPRNLFLNDCCKDQLQSKKFMIKNRCSHKLPIMIYPPENITIITPNMKNFVEINPHETVTLTLTHTPTEIGQFNHKILFDCILTSNSDPQVMKLMTSVSPPQIPSNFPIISPEDSLLYFGDVHAGLEICKQFTITNTGDDVYDVTIFGVLDIFLNSVAAATTTASNSLIFNGTNASSQVLFRSSSSSVAQSKLQIKLQPHSGITIFVEYRPAFHFGAETKSFEHRTFMIALTFDDNTTQSTYYRRIKCKASICHSNITATPATIDFGDTIVGRSDQTATITVKNPTPLSTTVRISPSSRSLVVPPGKLEIPANSSIQFTVTFYPKKINPDYDSTIVLINENNPNNEVHIAVSAIVVAAASESLHSMSYSVLCDGSHVSKFEMKNCASNFPTIKSFFLKNRTSNPLKLKLSATTDEINLYNETNSPITDSNSLGSLSSSSTTNATPATGEQLSLLNKNSPIVSLKLIENSMRTNSQFYTNLFSLVKQFSEEAVIEHFDTLSNRVKELVSSNDVVRINDTDYEIPPQCRAEIFIVLTPHGDTLLWKHRVEKLYINLLNQTQEVKPLEIPIIFNEATSASFLSSHSLYFGTIQRNTVYQRKIYLMNESALPLLYNFESENIDFEKKKCGIVLPFSSISAPFTLCPKVDGNMLEIVKVRNILNPEENTEIKIKGTVFRRSHFIIDPITLDFGDVSAGQSSQRLLVFITNTSNDENEFTFSHVQKEGIQCKPLITYQFKNSNSRRLNESVRIQIEKLEQKLRILKRKNKTAYATRVQSLLDNLSQQKQNTNAQLKHMDAKYMDRVTFHAAPLQMICIEMQLIPSVMSGKRLTIDTELDGHIMVYEKGKSDTQKIIRYRAHVIPETRRMFDNVVTKSIVVEQTSFDLEHVLVQECKSVEFMIKNVSNTTQNYWISSDSTRECIISSPKNEGTIKPLETQEIRVDIFCNVPGNVNKSITLTTQTSTETIDFHIHSEYQKVLSFPDLPENKVINFGNFPLTSLQIIEERSSVSICNTSSSPIYVKIINSNEDDLLIYEQDPKEPQNLPFLLDANATVIMNILMQPEIDPAPYHRYKTKVIDATLTIKAYETMEEAEDSATCLSKEEIKVLAKIGRIGLHIPDPFVDFGTVKKGVLETKIIVKNRSTHIPIEVFSNCSQGLTISPASFKIDGKNVGENSKEITLKFTPSADGVNEAKAQFSVNGLPSYTKVVNVTAFVDPGIIKTDLPINDKNTDVVNIGEIYVNNGKPVLKPVSVKLTNISNISVSMEFCNQRYTIGSRRTQIVRFFFPFPNFVYNPDEPRISHRLSCKSLTTRRILKVIDIIGEFVVSSGSLSTDSISLGRFGKFNNFNYDEKHISVINEANIPLILKVSCKPPLLKIDDIKIPLIEPGDKFKFSLIPDIEKLHDVEGPKTVTLNFINQHNINNIMKATVSFDILSSMLQFGRTEVEDGIMKVIMNKFTKLVIPDEESETGTSDSFIANTWFTLSNRQNDECSVKIETENLMPDLISLDVFLRKSEIKITEIDLQPSETAEIRVKANLKKLKGFDMKGDYQFAVLTFIPEGADPISIQIEYHPKLE</sequence>
<proteinExistence type="predicted"/>
<feature type="coiled-coil region" evidence="3">
    <location>
        <begin position="875"/>
        <end position="935"/>
    </location>
</feature>
<dbReference type="GO" id="GO:0005737">
    <property type="term" value="C:cytoplasm"/>
    <property type="evidence" value="ECO:0007669"/>
    <property type="project" value="UniProtKB-SubCell"/>
</dbReference>
<keyword evidence="2" id="KW-0963">Cytoplasm</keyword>
<evidence type="ECO:0000259" key="5">
    <source>
        <dbReference type="Pfam" id="PF15780"/>
    </source>
</evidence>
<dbReference type="Proteomes" id="UP000179807">
    <property type="component" value="Unassembled WGS sequence"/>
</dbReference>
<dbReference type="VEuPathDB" id="TrichDB:TRFO_10666"/>
<evidence type="ECO:0000256" key="3">
    <source>
        <dbReference type="SAM" id="Coils"/>
    </source>
</evidence>
<evidence type="ECO:0000256" key="4">
    <source>
        <dbReference type="SAM" id="MobiDB-lite"/>
    </source>
</evidence>
<keyword evidence="7" id="KW-1185">Reference proteome</keyword>
<evidence type="ECO:0000256" key="1">
    <source>
        <dbReference type="ARBA" id="ARBA00004496"/>
    </source>
</evidence>
<evidence type="ECO:0000313" key="6">
    <source>
        <dbReference type="EMBL" id="OHS95174.1"/>
    </source>
</evidence>
<keyword evidence="3" id="KW-0175">Coiled coil</keyword>
<dbReference type="OrthoDB" id="252265at2759"/>
<feature type="domain" description="Abnormal spindle-like microcephaly-associated protein ASH" evidence="5">
    <location>
        <begin position="400"/>
        <end position="478"/>
    </location>
</feature>
<organism evidence="6 7">
    <name type="scientific">Tritrichomonas foetus</name>
    <dbReference type="NCBI Taxonomy" id="1144522"/>
    <lineage>
        <taxon>Eukaryota</taxon>
        <taxon>Metamonada</taxon>
        <taxon>Parabasalia</taxon>
        <taxon>Tritrichomonadida</taxon>
        <taxon>Tritrichomonadidae</taxon>
        <taxon>Tritrichomonas</taxon>
    </lineage>
</organism>
<reference evidence="6" key="1">
    <citation type="submission" date="2016-10" db="EMBL/GenBank/DDBJ databases">
        <authorList>
            <person name="Benchimol M."/>
            <person name="Almeida L.G."/>
            <person name="Vasconcelos A.T."/>
            <person name="Perreira-Neves A."/>
            <person name="Rosa I.A."/>
            <person name="Tasca T."/>
            <person name="Bogo M.R."/>
            <person name="de Souza W."/>
        </authorList>
    </citation>
    <scope>NUCLEOTIDE SEQUENCE [LARGE SCALE GENOMIC DNA]</scope>
    <source>
        <strain evidence="6">K</strain>
    </source>
</reference>
<accession>A0A1J4J7F9</accession>
<dbReference type="InterPro" id="IPR013783">
    <property type="entry name" value="Ig-like_fold"/>
</dbReference>